<name>A0A2S7K561_9PROT</name>
<feature type="domain" description="Amidohydrolase-related" evidence="2">
    <location>
        <begin position="3"/>
        <end position="331"/>
    </location>
</feature>
<keyword evidence="1" id="KW-0456">Lyase</keyword>
<dbReference type="OrthoDB" id="9799024at2"/>
<dbReference type="AlphaFoldDB" id="A0A2S7K561"/>
<dbReference type="GO" id="GO:0016787">
    <property type="term" value="F:hydrolase activity"/>
    <property type="evidence" value="ECO:0007669"/>
    <property type="project" value="UniProtKB-KW"/>
</dbReference>
<dbReference type="PANTHER" id="PTHR21240:SF28">
    <property type="entry name" value="ISO-OROTATE DECARBOXYLASE (EUROFUNG)"/>
    <property type="match status" value="1"/>
</dbReference>
<evidence type="ECO:0000313" key="4">
    <source>
        <dbReference type="Proteomes" id="UP000239504"/>
    </source>
</evidence>
<dbReference type="InterPro" id="IPR032465">
    <property type="entry name" value="ACMSD"/>
</dbReference>
<dbReference type="Gene3D" id="3.20.20.140">
    <property type="entry name" value="Metal-dependent hydrolases"/>
    <property type="match status" value="1"/>
</dbReference>
<keyword evidence="4" id="KW-1185">Reference proteome</keyword>
<keyword evidence="3" id="KW-0378">Hydrolase</keyword>
<dbReference type="GO" id="GO:0005737">
    <property type="term" value="C:cytoplasm"/>
    <property type="evidence" value="ECO:0007669"/>
    <property type="project" value="TreeGrafter"/>
</dbReference>
<protein>
    <submittedName>
        <fullName evidence="3">Amidohydrolase</fullName>
    </submittedName>
</protein>
<accession>A0A2S7K561</accession>
<evidence type="ECO:0000313" key="3">
    <source>
        <dbReference type="EMBL" id="PQA87632.1"/>
    </source>
</evidence>
<evidence type="ECO:0000259" key="2">
    <source>
        <dbReference type="Pfam" id="PF04909"/>
    </source>
</evidence>
<dbReference type="InterPro" id="IPR006680">
    <property type="entry name" value="Amidohydro-rel"/>
</dbReference>
<dbReference type="GO" id="GO:0019748">
    <property type="term" value="P:secondary metabolic process"/>
    <property type="evidence" value="ECO:0007669"/>
    <property type="project" value="TreeGrafter"/>
</dbReference>
<dbReference type="Pfam" id="PF04909">
    <property type="entry name" value="Amidohydro_2"/>
    <property type="match status" value="1"/>
</dbReference>
<reference evidence="3 4" key="1">
    <citation type="submission" date="2017-12" db="EMBL/GenBank/DDBJ databases">
        <authorList>
            <person name="Hurst M.R.H."/>
        </authorList>
    </citation>
    <scope>NUCLEOTIDE SEQUENCE [LARGE SCALE GENOMIC DNA]</scope>
    <source>
        <strain evidence="3 4">SY-3-19</strain>
    </source>
</reference>
<proteinExistence type="predicted"/>
<dbReference type="GO" id="GO:0016831">
    <property type="term" value="F:carboxy-lyase activity"/>
    <property type="evidence" value="ECO:0007669"/>
    <property type="project" value="InterPro"/>
</dbReference>
<dbReference type="EMBL" id="PJCH01000006">
    <property type="protein sequence ID" value="PQA87632.1"/>
    <property type="molecule type" value="Genomic_DNA"/>
</dbReference>
<evidence type="ECO:0000256" key="1">
    <source>
        <dbReference type="ARBA" id="ARBA00023239"/>
    </source>
</evidence>
<dbReference type="InterPro" id="IPR032466">
    <property type="entry name" value="Metal_Hydrolase"/>
</dbReference>
<dbReference type="RefSeq" id="WP_104830170.1">
    <property type="nucleotide sequence ID" value="NZ_PJCH01000006.1"/>
</dbReference>
<dbReference type="Proteomes" id="UP000239504">
    <property type="component" value="Unassembled WGS sequence"/>
</dbReference>
<dbReference type="SUPFAM" id="SSF51556">
    <property type="entry name" value="Metallo-dependent hydrolases"/>
    <property type="match status" value="1"/>
</dbReference>
<sequence length="333" mass="37270">MIIDCHGHVSAPADLWVYKSLLLSHRGEHGRKFPEISDEELLRYANKKEMAPCGHLDMLDRVGTKLQLLSPRPFQMMHSEKPGKLVHWFTEESNNIIARQVELMPDRFIGVAGLPQVAGDPVEVVLPELERAVVKLGFKGCLLNPDPFENSGVEPPPLGDRYWYPLYEKLCELDVPAHIHSAGSRSERAPYTLNFLLEETMAVYGLLVSDVFKDFPDLKIVVSHGGGAIPFHVGRFRASAIRRGGDFIEEMRNLYYDTVLYSEEALRLLIKTVGADRCLFGAECPGVGSAVDPDTGVTLDDIAPFIKGFEWLSEEEKTMIFSGNAKKVFKLDI</sequence>
<gene>
    <name evidence="3" type="ORF">CW354_11185</name>
</gene>
<comment type="caution">
    <text evidence="3">The sequence shown here is derived from an EMBL/GenBank/DDBJ whole genome shotgun (WGS) entry which is preliminary data.</text>
</comment>
<organism evidence="3 4">
    <name type="scientific">Hyphococcus luteus</name>
    <dbReference type="NCBI Taxonomy" id="2058213"/>
    <lineage>
        <taxon>Bacteria</taxon>
        <taxon>Pseudomonadati</taxon>
        <taxon>Pseudomonadota</taxon>
        <taxon>Alphaproteobacteria</taxon>
        <taxon>Parvularculales</taxon>
        <taxon>Parvularculaceae</taxon>
        <taxon>Hyphococcus</taxon>
    </lineage>
</organism>
<dbReference type="PANTHER" id="PTHR21240">
    <property type="entry name" value="2-AMINO-3-CARBOXYLMUCONATE-6-SEMIALDEHYDE DECARBOXYLASE"/>
    <property type="match status" value="1"/>
</dbReference>